<reference evidence="10 11" key="1">
    <citation type="submission" date="2017-06" db="EMBL/GenBank/DDBJ databases">
        <authorList>
            <person name="Kim H.J."/>
            <person name="Triplett B.A."/>
        </authorList>
    </citation>
    <scope>NUCLEOTIDE SEQUENCE [LARGE SCALE GENOMIC DNA]</scope>
    <source>
        <strain evidence="10 11">B29T1</strain>
    </source>
</reference>
<accession>A0A212R0P3</accession>
<dbReference type="NCBIfam" id="TIGR03872">
    <property type="entry name" value="cytochrome_MoxG"/>
    <property type="match status" value="1"/>
</dbReference>
<comment type="PTM">
    <text evidence="5">Binds 1 heme c group covalently per subunit.</text>
</comment>
<evidence type="ECO:0000256" key="8">
    <source>
        <dbReference type="SAM" id="SignalP"/>
    </source>
</evidence>
<dbReference type="SUPFAM" id="SSF46626">
    <property type="entry name" value="Cytochrome c"/>
    <property type="match status" value="1"/>
</dbReference>
<evidence type="ECO:0000256" key="5">
    <source>
        <dbReference type="PIRSR" id="PIRSR000008-1"/>
    </source>
</evidence>
<keyword evidence="4" id="KW-0813">Transport</keyword>
<dbReference type="GO" id="GO:0009055">
    <property type="term" value="F:electron transfer activity"/>
    <property type="evidence" value="ECO:0007669"/>
    <property type="project" value="UniProtKB-UniRule"/>
</dbReference>
<keyword evidence="4" id="KW-0574">Periplasm</keyword>
<dbReference type="GO" id="GO:0005506">
    <property type="term" value="F:iron ion binding"/>
    <property type="evidence" value="ECO:0007669"/>
    <property type="project" value="UniProtKB-UniRule"/>
</dbReference>
<keyword evidence="4" id="KW-0249">Electron transport</keyword>
<feature type="signal peptide" evidence="8">
    <location>
        <begin position="1"/>
        <end position="24"/>
    </location>
</feature>
<comment type="subcellular location">
    <subcellularLocation>
        <location evidence="4">Periplasm</location>
    </subcellularLocation>
</comment>
<evidence type="ECO:0000256" key="7">
    <source>
        <dbReference type="SAM" id="MobiDB-lite"/>
    </source>
</evidence>
<gene>
    <name evidence="10" type="ORF">SAMN07250955_104286</name>
</gene>
<evidence type="ECO:0000256" key="4">
    <source>
        <dbReference type="PIRNR" id="PIRNR000008"/>
    </source>
</evidence>
<keyword evidence="3 4" id="KW-0408">Iron</keyword>
<dbReference type="InterPro" id="IPR036909">
    <property type="entry name" value="Cyt_c-like_dom_sf"/>
</dbReference>
<dbReference type="GO" id="GO:0015945">
    <property type="term" value="P:methanol metabolic process"/>
    <property type="evidence" value="ECO:0007669"/>
    <property type="project" value="UniProtKB-UniRule"/>
</dbReference>
<comment type="function">
    <text evidence="4">Electron acceptor for MDH. Acts in methanol oxidation.</text>
</comment>
<organism evidence="10 11">
    <name type="scientific">Arboricoccus pini</name>
    <dbReference type="NCBI Taxonomy" id="1963835"/>
    <lineage>
        <taxon>Bacteria</taxon>
        <taxon>Pseudomonadati</taxon>
        <taxon>Pseudomonadota</taxon>
        <taxon>Alphaproteobacteria</taxon>
        <taxon>Geminicoccales</taxon>
        <taxon>Geminicoccaceae</taxon>
        <taxon>Arboricoccus</taxon>
    </lineage>
</organism>
<keyword evidence="11" id="KW-1185">Reference proteome</keyword>
<dbReference type="GO" id="GO:0042597">
    <property type="term" value="C:periplasmic space"/>
    <property type="evidence" value="ECO:0007669"/>
    <property type="project" value="UniProtKB-SubCell"/>
</dbReference>
<proteinExistence type="predicted"/>
<feature type="domain" description="Cytochrome c" evidence="9">
    <location>
        <begin position="78"/>
        <end position="157"/>
    </location>
</feature>
<dbReference type="RefSeq" id="WP_088560869.1">
    <property type="nucleotide sequence ID" value="NZ_FYEH01000004.1"/>
</dbReference>
<keyword evidence="1 4" id="KW-0349">Heme</keyword>
<dbReference type="AlphaFoldDB" id="A0A212R0P3"/>
<feature type="binding site" description="axial binding residue" evidence="6">
    <location>
        <position position="95"/>
    </location>
    <ligand>
        <name>heme c</name>
        <dbReference type="ChEBI" id="CHEBI:61717"/>
    </ligand>
    <ligandPart>
        <name>Fe</name>
        <dbReference type="ChEBI" id="CHEBI:18248"/>
    </ligandPart>
</feature>
<dbReference type="GO" id="GO:0020037">
    <property type="term" value="F:heme binding"/>
    <property type="evidence" value="ECO:0007669"/>
    <property type="project" value="UniProtKB-UniRule"/>
</dbReference>
<dbReference type="Gene3D" id="1.10.760.10">
    <property type="entry name" value="Cytochrome c-like domain"/>
    <property type="match status" value="1"/>
</dbReference>
<evidence type="ECO:0000313" key="10">
    <source>
        <dbReference type="EMBL" id="SNB65529.1"/>
    </source>
</evidence>
<dbReference type="PIRSF" id="PIRSF000008">
    <property type="entry name" value="Cytochrome_c551i"/>
    <property type="match status" value="1"/>
</dbReference>
<feature type="chain" id="PRO_5012081074" description="Cytochrome c-L" evidence="8">
    <location>
        <begin position="25"/>
        <end position="201"/>
    </location>
</feature>
<feature type="binding site" description="covalent" evidence="5">
    <location>
        <position position="94"/>
    </location>
    <ligand>
        <name>heme c</name>
        <dbReference type="ChEBI" id="CHEBI:61717"/>
    </ligand>
</feature>
<protein>
    <recommendedName>
        <fullName evidence="4">Cytochrome c-L</fullName>
    </recommendedName>
</protein>
<dbReference type="OrthoDB" id="9779283at2"/>
<dbReference type="Proteomes" id="UP000197065">
    <property type="component" value="Unassembled WGS sequence"/>
</dbReference>
<dbReference type="EMBL" id="FYEH01000004">
    <property type="protein sequence ID" value="SNB65529.1"/>
    <property type="molecule type" value="Genomic_DNA"/>
</dbReference>
<name>A0A212R0P3_9PROT</name>
<evidence type="ECO:0000256" key="2">
    <source>
        <dbReference type="ARBA" id="ARBA00022723"/>
    </source>
</evidence>
<evidence type="ECO:0000313" key="11">
    <source>
        <dbReference type="Proteomes" id="UP000197065"/>
    </source>
</evidence>
<dbReference type="InterPro" id="IPR009153">
    <property type="entry name" value="Cyt_cL"/>
</dbReference>
<evidence type="ECO:0000256" key="6">
    <source>
        <dbReference type="PIRSR" id="PIRSR000008-2"/>
    </source>
</evidence>
<dbReference type="PROSITE" id="PS51007">
    <property type="entry name" value="CYTC"/>
    <property type="match status" value="1"/>
</dbReference>
<feature type="region of interest" description="Disordered" evidence="7">
    <location>
        <begin position="177"/>
        <end position="201"/>
    </location>
</feature>
<keyword evidence="2 4" id="KW-0479">Metal-binding</keyword>
<feature type="binding site" description="covalent" evidence="5">
    <location>
        <position position="91"/>
    </location>
    <ligand>
        <name>heme c</name>
        <dbReference type="ChEBI" id="CHEBI:61717"/>
    </ligand>
</feature>
<dbReference type="InterPro" id="IPR009056">
    <property type="entry name" value="Cyt_c-like_dom"/>
</dbReference>
<evidence type="ECO:0000256" key="3">
    <source>
        <dbReference type="ARBA" id="ARBA00023004"/>
    </source>
</evidence>
<keyword evidence="8" id="KW-0732">Signal</keyword>
<evidence type="ECO:0000259" key="9">
    <source>
        <dbReference type="PROSITE" id="PS51007"/>
    </source>
</evidence>
<evidence type="ECO:0000256" key="1">
    <source>
        <dbReference type="ARBA" id="ARBA00022617"/>
    </source>
</evidence>
<sequence>MDLRAHNIFLAIALSAGTILPAVAQESSAPFGSTLPFQNAVTGEPLDWSMANEEGRDTPAVKEFFKTGHNPYTTIPKNCLTNFENVFLTSCSGCHGHLGEGKIGPGLNDNYWTYPAGKTDVGLFSIIYGGAQAQMGPHSDLELDQILQVMAWVRHLYKDGVADATWLTDDQKKSFKPYDEAADTEVKKTEDPAKCEARPFE</sequence>
<keyword evidence="4" id="KW-0485">Methanol utilization</keyword>